<evidence type="ECO:0000256" key="6">
    <source>
        <dbReference type="ARBA" id="ARBA00022692"/>
    </source>
</evidence>
<dbReference type="InterPro" id="IPR004704">
    <property type="entry name" value="PTS_IID_man"/>
</dbReference>
<dbReference type="GeneID" id="69571265"/>
<comment type="caution">
    <text evidence="11">The sequence shown here is derived from an EMBL/GenBank/DDBJ whole genome shotgun (WGS) entry which is preliminary data.</text>
</comment>
<dbReference type="EMBL" id="RYZS01000002">
    <property type="protein sequence ID" value="RVU92653.1"/>
    <property type="molecule type" value="Genomic_DNA"/>
</dbReference>
<reference evidence="11 12" key="1">
    <citation type="submission" date="2018-12" db="EMBL/GenBank/DDBJ databases">
        <title>A novel vanA-carrying plasmid in a clinical isolate of Enterococcus avium.</title>
        <authorList>
            <person name="Bernasconi O.J."/>
            <person name="Luzzaro F."/>
            <person name="Endimiani A."/>
        </authorList>
    </citation>
    <scope>NUCLEOTIDE SEQUENCE [LARGE SCALE GENOMIC DNA]</scope>
    <source>
        <strain evidence="11 12">LC0559/18</strain>
    </source>
</reference>
<dbReference type="InterPro" id="IPR050303">
    <property type="entry name" value="GatZ_KbaZ_carbometab"/>
</dbReference>
<evidence type="ECO:0000256" key="3">
    <source>
        <dbReference type="ARBA" id="ARBA00022475"/>
    </source>
</evidence>
<feature type="transmembrane region" description="Helical" evidence="9">
    <location>
        <begin position="137"/>
        <end position="160"/>
    </location>
</feature>
<dbReference type="AlphaFoldDB" id="A0A2N8PU28"/>
<evidence type="ECO:0000256" key="1">
    <source>
        <dbReference type="ARBA" id="ARBA00004651"/>
    </source>
</evidence>
<feature type="transmembrane region" description="Helical" evidence="9">
    <location>
        <begin position="223"/>
        <end position="244"/>
    </location>
</feature>
<dbReference type="GO" id="GO:0009401">
    <property type="term" value="P:phosphoenolpyruvate-dependent sugar phosphotransferase system"/>
    <property type="evidence" value="ECO:0007669"/>
    <property type="project" value="UniProtKB-KW"/>
</dbReference>
<evidence type="ECO:0000256" key="9">
    <source>
        <dbReference type="SAM" id="Phobius"/>
    </source>
</evidence>
<keyword evidence="2" id="KW-0813">Transport</keyword>
<organism evidence="11 12">
    <name type="scientific">Enterococcus avium</name>
    <name type="common">Streptococcus avium</name>
    <dbReference type="NCBI Taxonomy" id="33945"/>
    <lineage>
        <taxon>Bacteria</taxon>
        <taxon>Bacillati</taxon>
        <taxon>Bacillota</taxon>
        <taxon>Bacilli</taxon>
        <taxon>Lactobacillales</taxon>
        <taxon>Enterococcaceae</taxon>
        <taxon>Enterococcus</taxon>
    </lineage>
</organism>
<dbReference type="GO" id="GO:0005886">
    <property type="term" value="C:plasma membrane"/>
    <property type="evidence" value="ECO:0007669"/>
    <property type="project" value="UniProtKB-SubCell"/>
</dbReference>
<evidence type="ECO:0000256" key="8">
    <source>
        <dbReference type="ARBA" id="ARBA00023136"/>
    </source>
</evidence>
<dbReference type="PANTHER" id="PTHR32502">
    <property type="entry name" value="N-ACETYLGALACTOSAMINE PERMEASE II COMPONENT-RELATED"/>
    <property type="match status" value="1"/>
</dbReference>
<dbReference type="PANTHER" id="PTHR32502:SF5">
    <property type="entry name" value="N-ACETYLGALACTOSAMINE PERMEASE IID COMPONENT-RELATED"/>
    <property type="match status" value="1"/>
</dbReference>
<dbReference type="Proteomes" id="UP001260773">
    <property type="component" value="Unassembled WGS sequence"/>
</dbReference>
<evidence type="ECO:0000256" key="2">
    <source>
        <dbReference type="ARBA" id="ARBA00022448"/>
    </source>
</evidence>
<keyword evidence="8 9" id="KW-0472">Membrane</keyword>
<gene>
    <name evidence="11" type="ORF">EK398_19370</name>
    <name evidence="10" type="ORF">P7D43_14040</name>
</gene>
<proteinExistence type="predicted"/>
<dbReference type="Pfam" id="PF03613">
    <property type="entry name" value="EIID-AGA"/>
    <property type="match status" value="1"/>
</dbReference>
<evidence type="ECO:0000256" key="7">
    <source>
        <dbReference type="ARBA" id="ARBA00022989"/>
    </source>
</evidence>
<evidence type="ECO:0000313" key="10">
    <source>
        <dbReference type="EMBL" id="MDT2403489.1"/>
    </source>
</evidence>
<comment type="subcellular location">
    <subcellularLocation>
        <location evidence="1">Cell membrane</location>
        <topology evidence="1">Multi-pass membrane protein</topology>
    </subcellularLocation>
</comment>
<feature type="transmembrane region" description="Helical" evidence="9">
    <location>
        <begin position="181"/>
        <end position="203"/>
    </location>
</feature>
<reference evidence="10" key="2">
    <citation type="submission" date="2023-03" db="EMBL/GenBank/DDBJ databases">
        <authorList>
            <person name="Shen W."/>
            <person name="Cai J."/>
        </authorList>
    </citation>
    <scope>NUCLEOTIDE SEQUENCE</scope>
    <source>
        <strain evidence="10">P33-2</strain>
    </source>
</reference>
<dbReference type="PROSITE" id="PS51108">
    <property type="entry name" value="PTS_EIID"/>
    <property type="match status" value="1"/>
</dbReference>
<dbReference type="EMBL" id="JARPWH010000053">
    <property type="protein sequence ID" value="MDT2403489.1"/>
    <property type="molecule type" value="Genomic_DNA"/>
</dbReference>
<evidence type="ECO:0000313" key="11">
    <source>
        <dbReference type="EMBL" id="RVU92653.1"/>
    </source>
</evidence>
<name>A0A2N8PU28_ENTAV</name>
<keyword evidence="7 9" id="KW-1133">Transmembrane helix</keyword>
<keyword evidence="5" id="KW-0598">Phosphotransferase system</keyword>
<keyword evidence="6 9" id="KW-0812">Transmembrane</keyword>
<evidence type="ECO:0000256" key="5">
    <source>
        <dbReference type="ARBA" id="ARBA00022683"/>
    </source>
</evidence>
<accession>A0A2N8PU28</accession>
<dbReference type="RefSeq" id="WP_048718617.1">
    <property type="nucleotide sequence ID" value="NZ_CAAKOC010000021.1"/>
</dbReference>
<evidence type="ECO:0000256" key="4">
    <source>
        <dbReference type="ARBA" id="ARBA00022597"/>
    </source>
</evidence>
<evidence type="ECO:0000313" key="12">
    <source>
        <dbReference type="Proteomes" id="UP000288388"/>
    </source>
</evidence>
<sequence>MEEKLISEKDVRNAWLRYYMFCEVGISYERLQALSFCYSLIPIFKKIYPDKEDMKAALQRHLVFYNTEAVFGSPINGIVIALEEQKANGEPIEDDAITGLKTGLMGPLAGVGDSIDWATLKPIIFALGASLSASGNAIGAFVLLLLPIIQIAIGTKLSVYGYKMGRASIREILSSGRIKELINGASTLGLFMMGALSSNYVALSSPLKFTFGKGNEPFVVQNIIDSIVPGLLPLLAVLGIYWWLNKKNQNMVAIMLIILAISLIGAITGIL</sequence>
<keyword evidence="3" id="KW-1003">Cell membrane</keyword>
<feature type="transmembrane region" description="Helical" evidence="9">
    <location>
        <begin position="251"/>
        <end position="270"/>
    </location>
</feature>
<protein>
    <submittedName>
        <fullName evidence="11">PTS system mannose/fructose/sorbose family transporter subunit IID</fullName>
    </submittedName>
</protein>
<dbReference type="Proteomes" id="UP000288388">
    <property type="component" value="Unassembled WGS sequence"/>
</dbReference>
<keyword evidence="4" id="KW-0762">Sugar transport</keyword>